<dbReference type="AlphaFoldDB" id="A0A7S1J7X0"/>
<sequence length="352" mass="39087">MHKIYFFSVPFLNSSNSLNMSSIDMNFTFTSPHSSPFQSGTLIQYDTPFHSNPYYLDDTMDDYYYDDGEHEIFDQSPFTAEWTTTAMKRTMLRLSKPSLSTTSPTQSCVSPQASFTTQGKTIVGKKPSTPPSVIPIDAKSQQLFQSLLNNFKTTRKSTPTGTTHSVGTATPPEVPKAGSSPKILDNAMHGLVTPTDFMKFRPLCTPGDFSQPAPLVSPLSGTVPNAAIAARQSPPLHLLMEDMLQPTTQSTTPVAHQTPAEADHDECEEFAWAGIPGGMLVEEDVVEETREEFSWLTMRSSEDLEHWVAEDLAEEEAMTRQLLIQEEMHARVPEGYVIDFLHLVFHVRAGAM</sequence>
<gene>
    <name evidence="2" type="ORF">EGYM00392_LOCUS45795</name>
</gene>
<organism evidence="2">
    <name type="scientific">Eutreptiella gymnastica</name>
    <dbReference type="NCBI Taxonomy" id="73025"/>
    <lineage>
        <taxon>Eukaryota</taxon>
        <taxon>Discoba</taxon>
        <taxon>Euglenozoa</taxon>
        <taxon>Euglenida</taxon>
        <taxon>Spirocuta</taxon>
        <taxon>Euglenophyceae</taxon>
        <taxon>Eutreptiales</taxon>
        <taxon>Eutreptiaceae</taxon>
        <taxon>Eutreptiella</taxon>
    </lineage>
</organism>
<proteinExistence type="predicted"/>
<accession>A0A7S1J7X0</accession>
<protein>
    <submittedName>
        <fullName evidence="2">Uncharacterized protein</fullName>
    </submittedName>
</protein>
<dbReference type="EMBL" id="HBGA01124100">
    <property type="protein sequence ID" value="CAD9034644.1"/>
    <property type="molecule type" value="Transcribed_RNA"/>
</dbReference>
<evidence type="ECO:0000313" key="2">
    <source>
        <dbReference type="EMBL" id="CAD9034644.1"/>
    </source>
</evidence>
<name>A0A7S1J7X0_9EUGL</name>
<feature type="region of interest" description="Disordered" evidence="1">
    <location>
        <begin position="154"/>
        <end position="182"/>
    </location>
</feature>
<reference evidence="2" key="1">
    <citation type="submission" date="2021-01" db="EMBL/GenBank/DDBJ databases">
        <authorList>
            <person name="Corre E."/>
            <person name="Pelletier E."/>
            <person name="Niang G."/>
            <person name="Scheremetjew M."/>
            <person name="Finn R."/>
            <person name="Kale V."/>
            <person name="Holt S."/>
            <person name="Cochrane G."/>
            <person name="Meng A."/>
            <person name="Brown T."/>
            <person name="Cohen L."/>
        </authorList>
    </citation>
    <scope>NUCLEOTIDE SEQUENCE</scope>
    <source>
        <strain evidence="2">NIES-381</strain>
    </source>
</reference>
<evidence type="ECO:0000256" key="1">
    <source>
        <dbReference type="SAM" id="MobiDB-lite"/>
    </source>
</evidence>